<evidence type="ECO:0000256" key="2">
    <source>
        <dbReference type="ARBA" id="ARBA00023015"/>
    </source>
</evidence>
<gene>
    <name evidence="8" type="ORF">RSSM_01343</name>
</gene>
<dbReference type="InterPro" id="IPR007627">
    <property type="entry name" value="RNA_pol_sigma70_r2"/>
</dbReference>
<reference evidence="8 9" key="1">
    <citation type="journal article" date="2013" name="Mar. Genomics">
        <title>Expression of sulfatases in Rhodopirellula baltica and the diversity of sulfatases in the genus Rhodopirellula.</title>
        <authorList>
            <person name="Wegner C.E."/>
            <person name="Richter-Heitmann T."/>
            <person name="Klindworth A."/>
            <person name="Klockow C."/>
            <person name="Richter M."/>
            <person name="Achstetter T."/>
            <person name="Glockner F.O."/>
            <person name="Harder J."/>
        </authorList>
    </citation>
    <scope>NUCLEOTIDE SEQUENCE [LARGE SCALE GENOMIC DNA]</scope>
    <source>
        <strain evidence="8 9">SM41</strain>
    </source>
</reference>
<dbReference type="Gene3D" id="1.10.1740.10">
    <property type="match status" value="1"/>
</dbReference>
<protein>
    <submittedName>
        <fullName evidence="8">RNA polymerase sigma-70 ECF-like, Rhodopirellula baltica</fullName>
    </submittedName>
</protein>
<dbReference type="PATRIC" id="fig|1263870.3.peg.1443"/>
<feature type="domain" description="RNA polymerase sigma factor 70 region 4 type 2" evidence="7">
    <location>
        <begin position="128"/>
        <end position="178"/>
    </location>
</feature>
<dbReference type="Proteomes" id="UP000011885">
    <property type="component" value="Unassembled WGS sequence"/>
</dbReference>
<dbReference type="Pfam" id="PF04542">
    <property type="entry name" value="Sigma70_r2"/>
    <property type="match status" value="1"/>
</dbReference>
<organism evidence="8 9">
    <name type="scientific">Rhodopirellula sallentina SM41</name>
    <dbReference type="NCBI Taxonomy" id="1263870"/>
    <lineage>
        <taxon>Bacteria</taxon>
        <taxon>Pseudomonadati</taxon>
        <taxon>Planctomycetota</taxon>
        <taxon>Planctomycetia</taxon>
        <taxon>Pirellulales</taxon>
        <taxon>Pirellulaceae</taxon>
        <taxon>Rhodopirellula</taxon>
    </lineage>
</organism>
<comment type="similarity">
    <text evidence="1">Belongs to the sigma-70 factor family. ECF subfamily.</text>
</comment>
<evidence type="ECO:0000256" key="5">
    <source>
        <dbReference type="SAM" id="MobiDB-lite"/>
    </source>
</evidence>
<dbReference type="InterPro" id="IPR013249">
    <property type="entry name" value="RNA_pol_sigma70_r4_t2"/>
</dbReference>
<dbReference type="NCBIfam" id="TIGR02937">
    <property type="entry name" value="sigma70-ECF"/>
    <property type="match status" value="1"/>
</dbReference>
<evidence type="ECO:0000313" key="9">
    <source>
        <dbReference type="Proteomes" id="UP000011885"/>
    </source>
</evidence>
<dbReference type="InterPro" id="IPR036388">
    <property type="entry name" value="WH-like_DNA-bd_sf"/>
</dbReference>
<keyword evidence="3" id="KW-0731">Sigma factor</keyword>
<evidence type="ECO:0000256" key="3">
    <source>
        <dbReference type="ARBA" id="ARBA00023082"/>
    </source>
</evidence>
<evidence type="ECO:0000259" key="7">
    <source>
        <dbReference type="Pfam" id="PF08281"/>
    </source>
</evidence>
<dbReference type="SUPFAM" id="SSF88946">
    <property type="entry name" value="Sigma2 domain of RNA polymerase sigma factors"/>
    <property type="match status" value="1"/>
</dbReference>
<dbReference type="GO" id="GO:0006352">
    <property type="term" value="P:DNA-templated transcription initiation"/>
    <property type="evidence" value="ECO:0007669"/>
    <property type="project" value="InterPro"/>
</dbReference>
<dbReference type="Pfam" id="PF08281">
    <property type="entry name" value="Sigma70_r4_2"/>
    <property type="match status" value="1"/>
</dbReference>
<dbReference type="EMBL" id="ANOH01000103">
    <property type="protein sequence ID" value="EMI57237.1"/>
    <property type="molecule type" value="Genomic_DNA"/>
</dbReference>
<dbReference type="GO" id="GO:0016987">
    <property type="term" value="F:sigma factor activity"/>
    <property type="evidence" value="ECO:0007669"/>
    <property type="project" value="UniProtKB-KW"/>
</dbReference>
<dbReference type="InterPro" id="IPR014284">
    <property type="entry name" value="RNA_pol_sigma-70_dom"/>
</dbReference>
<comment type="caution">
    <text evidence="8">The sequence shown here is derived from an EMBL/GenBank/DDBJ whole genome shotgun (WGS) entry which is preliminary data.</text>
</comment>
<dbReference type="PANTHER" id="PTHR43133:SF51">
    <property type="entry name" value="RNA POLYMERASE SIGMA FACTOR"/>
    <property type="match status" value="1"/>
</dbReference>
<dbReference type="InterPro" id="IPR014331">
    <property type="entry name" value="RNA_pol_sigma70_ECF_RHOBA"/>
</dbReference>
<keyword evidence="9" id="KW-1185">Reference proteome</keyword>
<evidence type="ECO:0000259" key="6">
    <source>
        <dbReference type="Pfam" id="PF04542"/>
    </source>
</evidence>
<evidence type="ECO:0000256" key="4">
    <source>
        <dbReference type="ARBA" id="ARBA00023163"/>
    </source>
</evidence>
<proteinExistence type="inferred from homology"/>
<name>M5U6Z0_9BACT</name>
<dbReference type="PANTHER" id="PTHR43133">
    <property type="entry name" value="RNA POLYMERASE ECF-TYPE SIGMA FACTO"/>
    <property type="match status" value="1"/>
</dbReference>
<accession>M5U6Z0</accession>
<dbReference type="InterPro" id="IPR039425">
    <property type="entry name" value="RNA_pol_sigma-70-like"/>
</dbReference>
<sequence length="189" mass="21600">MSRSTSSRQGNDMSRPSPTVSPEFAQLVAQQHQQLRSFIRMLGVAPDWVDDLAQEALLIAWREQNTYDRQRDPGKWLRGIARNLVRNEIRKRARQERILHNGLAELLVNASEVSTHPESWSECHVPILRDCVEQLAPKSRELVSGRYADGWKAADLADHFNMTAASVRQALARIRVQLKRCIEIHTAEV</sequence>
<dbReference type="AlphaFoldDB" id="M5U6Z0"/>
<keyword evidence="2" id="KW-0805">Transcription regulation</keyword>
<dbReference type="Gene3D" id="1.10.10.10">
    <property type="entry name" value="Winged helix-like DNA-binding domain superfamily/Winged helix DNA-binding domain"/>
    <property type="match status" value="1"/>
</dbReference>
<keyword evidence="4" id="KW-0804">Transcription</keyword>
<evidence type="ECO:0000313" key="8">
    <source>
        <dbReference type="EMBL" id="EMI57237.1"/>
    </source>
</evidence>
<dbReference type="SUPFAM" id="SSF88659">
    <property type="entry name" value="Sigma3 and sigma4 domains of RNA polymerase sigma factors"/>
    <property type="match status" value="1"/>
</dbReference>
<dbReference type="InterPro" id="IPR013325">
    <property type="entry name" value="RNA_pol_sigma_r2"/>
</dbReference>
<feature type="region of interest" description="Disordered" evidence="5">
    <location>
        <begin position="1"/>
        <end position="20"/>
    </location>
</feature>
<dbReference type="NCBIfam" id="TIGR02989">
    <property type="entry name" value="Sig-70_gvs1"/>
    <property type="match status" value="1"/>
</dbReference>
<dbReference type="InterPro" id="IPR013324">
    <property type="entry name" value="RNA_pol_sigma_r3/r4-like"/>
</dbReference>
<dbReference type="GO" id="GO:0003677">
    <property type="term" value="F:DNA binding"/>
    <property type="evidence" value="ECO:0007669"/>
    <property type="project" value="InterPro"/>
</dbReference>
<evidence type="ECO:0000256" key="1">
    <source>
        <dbReference type="ARBA" id="ARBA00010641"/>
    </source>
</evidence>
<feature type="domain" description="RNA polymerase sigma-70 region 2" evidence="6">
    <location>
        <begin position="27"/>
        <end position="94"/>
    </location>
</feature>